<keyword evidence="15" id="KW-1185">Reference proteome</keyword>
<evidence type="ECO:0000313" key="16">
    <source>
        <dbReference type="Proteomes" id="UP000373449"/>
    </source>
</evidence>
<dbReference type="InterPro" id="IPR036909">
    <property type="entry name" value="Cyt_c-like_dom_sf"/>
</dbReference>
<name>A0A2C6DHR3_9GAMM</name>
<organism evidence="13 15">
    <name type="scientific">Budvicia aquatica</name>
    <dbReference type="NCBI Taxonomy" id="82979"/>
    <lineage>
        <taxon>Bacteria</taxon>
        <taxon>Pseudomonadati</taxon>
        <taxon>Pseudomonadota</taxon>
        <taxon>Gammaproteobacteria</taxon>
        <taxon>Enterobacterales</taxon>
        <taxon>Budviciaceae</taxon>
        <taxon>Budvicia</taxon>
    </lineage>
</organism>
<feature type="binding site" description="covalent" evidence="9">
    <location>
        <position position="62"/>
    </location>
    <ligand>
        <name>heme c</name>
        <dbReference type="ChEBI" id="CHEBI:61717"/>
        <label>1</label>
    </ligand>
</feature>
<evidence type="ECO:0000256" key="8">
    <source>
        <dbReference type="ARBA" id="ARBA00023136"/>
    </source>
</evidence>
<evidence type="ECO:0000313" key="14">
    <source>
        <dbReference type="EMBL" id="VFS46794.1"/>
    </source>
</evidence>
<evidence type="ECO:0000256" key="6">
    <source>
        <dbReference type="ARBA" id="ARBA00022737"/>
    </source>
</evidence>
<feature type="transmembrane region" description="Helical" evidence="11">
    <location>
        <begin position="7"/>
        <end position="25"/>
    </location>
</feature>
<dbReference type="RefSeq" id="WP_029095079.1">
    <property type="nucleotide sequence ID" value="NZ_CAADJA010000002.1"/>
</dbReference>
<keyword evidence="11" id="KW-1133">Transmembrane helix</keyword>
<keyword evidence="6" id="KW-0677">Repeat</keyword>
<dbReference type="SUPFAM" id="SSF46626">
    <property type="entry name" value="Cytochrome c"/>
    <property type="match status" value="3"/>
</dbReference>
<dbReference type="Gene3D" id="1.10.760.10">
    <property type="entry name" value="Cytochrome c-like domain"/>
    <property type="match status" value="3"/>
</dbReference>
<feature type="binding site" description="covalent" evidence="9">
    <location>
        <position position="205"/>
    </location>
    <ligand>
        <name>heme c</name>
        <dbReference type="ChEBI" id="CHEBI:61717"/>
        <label>2</label>
    </ligand>
</feature>
<dbReference type="AlphaFoldDB" id="A0A2C6DHR3"/>
<dbReference type="InterPro" id="IPR009056">
    <property type="entry name" value="Cyt_c-like_dom"/>
</dbReference>
<dbReference type="EMBL" id="PDDX01000001">
    <property type="protein sequence ID" value="PHI28747.1"/>
    <property type="molecule type" value="Genomic_DNA"/>
</dbReference>
<feature type="binding site" description="covalent" evidence="9">
    <location>
        <position position="343"/>
    </location>
    <ligand>
        <name>heme c</name>
        <dbReference type="ChEBI" id="CHEBI:61717"/>
        <label>3</label>
    </ligand>
</feature>
<dbReference type="Proteomes" id="UP000373449">
    <property type="component" value="Unassembled WGS sequence"/>
</dbReference>
<protein>
    <submittedName>
        <fullName evidence="13 14">Cytochrome C</fullName>
        <ecNumber evidence="14">1.1.99.3</ecNumber>
    </submittedName>
</protein>
<evidence type="ECO:0000256" key="7">
    <source>
        <dbReference type="ARBA" id="ARBA00023004"/>
    </source>
</evidence>
<evidence type="ECO:0000256" key="1">
    <source>
        <dbReference type="ARBA" id="ARBA00004236"/>
    </source>
</evidence>
<reference evidence="14 16" key="3">
    <citation type="submission" date="2019-03" db="EMBL/GenBank/DDBJ databases">
        <authorList>
            <consortium name="Pathogen Informatics"/>
        </authorList>
    </citation>
    <scope>NUCLEOTIDE SEQUENCE [LARGE SCALE GENOMIC DNA]</scope>
    <source>
        <strain evidence="14 16">NCTC12282</strain>
    </source>
</reference>
<keyword evidence="14" id="KW-0560">Oxidoreductase</keyword>
<feature type="binding site" description="covalent" evidence="9">
    <location>
        <position position="340"/>
    </location>
    <ligand>
        <name>heme c</name>
        <dbReference type="ChEBI" id="CHEBI:61717"/>
        <label>3</label>
    </ligand>
</feature>
<dbReference type="GO" id="GO:0009055">
    <property type="term" value="F:electron transfer activity"/>
    <property type="evidence" value="ECO:0007669"/>
    <property type="project" value="InterPro"/>
</dbReference>
<keyword evidence="8 11" id="KW-0472">Membrane</keyword>
<evidence type="ECO:0000313" key="13">
    <source>
        <dbReference type="EMBL" id="PHI28747.1"/>
    </source>
</evidence>
<evidence type="ECO:0000256" key="10">
    <source>
        <dbReference type="PIRSR" id="PIRSR000018-51"/>
    </source>
</evidence>
<keyword evidence="2" id="KW-1003">Cell membrane</keyword>
<dbReference type="PANTHER" id="PTHR35008">
    <property type="entry name" value="BLL4482 PROTEIN-RELATED"/>
    <property type="match status" value="1"/>
</dbReference>
<dbReference type="PANTHER" id="PTHR35008:SF8">
    <property type="entry name" value="ALCOHOL DEHYDROGENASE CYTOCHROME C SUBUNIT"/>
    <property type="match status" value="1"/>
</dbReference>
<dbReference type="EC" id="1.1.99.3" evidence="14"/>
<sequence>MMRLKRVLGWCVGIVVVVGAAGLWYSSHPEIEPLNVKNPAKFSEKQIARGKLLADTGDCAVCHTSKDGVTNAGGLAIEIPFGTIYTTNITPDVETGIGDWSFEAFKRAMREGIDRKGNYLYPAFPYTAFTKTTDADLEDLYAYLMSQTAVKSDNPVTDLSFPFNIRRGISAWNLLFLSPGAYQPDTAQSEEWNRGAYLVEGLGHCSACHTPRNLMFAEKTGDDYLGGGVAEGWIAPALNRNTPSPMGWNKDELVEYMRTGFSANHGVAAGPMAPVVKEGLSVQSDADLMAIATYLVSFQDPKGKVADGDRAKAAADINQQAYSRVEPLTTQGARIFSGACMACHNQSGGPVLNGVNPSIALNSNLYESVPDNMIHIVLNGVQSPASDKLGYMPAFRYNMNDQQIVALLSYLREDFAKQPAWPGLAERVKQIRLETEKDN</sequence>
<dbReference type="InterPro" id="IPR014353">
    <property type="entry name" value="Membr-bd_ADH_cyt_c"/>
</dbReference>
<evidence type="ECO:0000256" key="5">
    <source>
        <dbReference type="ARBA" id="ARBA00022729"/>
    </source>
</evidence>
<feature type="binding site" description="covalent" evidence="9">
    <location>
        <position position="208"/>
    </location>
    <ligand>
        <name>heme c</name>
        <dbReference type="ChEBI" id="CHEBI:61717"/>
        <label>2</label>
    </ligand>
</feature>
<keyword evidence="4 10" id="KW-0479">Metal-binding</keyword>
<dbReference type="EMBL" id="CAADJA010000002">
    <property type="protein sequence ID" value="VFS46794.1"/>
    <property type="molecule type" value="Genomic_DNA"/>
</dbReference>
<dbReference type="STRING" id="1111728.GCA_000427805_02376"/>
<dbReference type="OrthoDB" id="9811281at2"/>
<evidence type="ECO:0000256" key="2">
    <source>
        <dbReference type="ARBA" id="ARBA00022475"/>
    </source>
</evidence>
<evidence type="ECO:0000259" key="12">
    <source>
        <dbReference type="PROSITE" id="PS51007"/>
    </source>
</evidence>
<comment type="subcellular location">
    <subcellularLocation>
        <location evidence="1">Cell membrane</location>
    </subcellularLocation>
</comment>
<keyword evidence="11" id="KW-0812">Transmembrane</keyword>
<dbReference type="GO" id="GO:0005886">
    <property type="term" value="C:plasma membrane"/>
    <property type="evidence" value="ECO:0007669"/>
    <property type="project" value="UniProtKB-SubCell"/>
</dbReference>
<reference evidence="13" key="1">
    <citation type="submission" date="2017-09" db="EMBL/GenBank/DDBJ databases">
        <title>FDA dAtabase for Regulatory Grade micrObial Sequences (FDA-ARGOS): Supporting development and validation of Infectious Disease Dx tests.</title>
        <authorList>
            <person name="Minogue T."/>
            <person name="Wolcott M."/>
            <person name="Wasieloski L."/>
            <person name="Aguilar W."/>
            <person name="Moore D."/>
            <person name="Tallon L.J."/>
            <person name="Sadzewicz L."/>
            <person name="Ott S."/>
            <person name="Zhao X."/>
            <person name="Nagaraj S."/>
            <person name="Vavikolanu K."/>
            <person name="Aluvathingal J."/>
            <person name="Nadendla S."/>
            <person name="Sichtig H."/>
        </authorList>
    </citation>
    <scope>NUCLEOTIDE SEQUENCE</scope>
    <source>
        <strain evidence="13">FDAARGOS_387</strain>
    </source>
</reference>
<proteinExistence type="predicted"/>
<evidence type="ECO:0000313" key="15">
    <source>
        <dbReference type="Proteomes" id="UP000224974"/>
    </source>
</evidence>
<dbReference type="PIRSF" id="PIRSF000018">
    <property type="entry name" value="Mb_ADH_cyt_c"/>
    <property type="match status" value="1"/>
</dbReference>
<dbReference type="GO" id="GO:0020037">
    <property type="term" value="F:heme binding"/>
    <property type="evidence" value="ECO:0007669"/>
    <property type="project" value="InterPro"/>
</dbReference>
<gene>
    <name evidence="13" type="ORF">CRN84_05160</name>
    <name evidence="14" type="ORF">NCTC12282_01724</name>
</gene>
<reference evidence="15" key="2">
    <citation type="submission" date="2017-09" db="EMBL/GenBank/DDBJ databases">
        <title>FDA dAtabase for Regulatory Grade micrObial Sequences (FDA-ARGOS): Supporting development and validation of Infectious Disease Dx tests.</title>
        <authorList>
            <person name="Minogue T."/>
            <person name="Wolcott M."/>
            <person name="Wasieloski L."/>
            <person name="Aguilar W."/>
            <person name="Moore D."/>
            <person name="Tallon L."/>
            <person name="Sadzewicz L."/>
            <person name="Ott S."/>
            <person name="Zhao X."/>
            <person name="Nagaraj S."/>
            <person name="Vavikolanu K."/>
            <person name="Aluvathingal J."/>
            <person name="Nadendla S."/>
            <person name="Sichtig H."/>
        </authorList>
    </citation>
    <scope>NUCLEOTIDE SEQUENCE [LARGE SCALE GENOMIC DNA]</scope>
    <source>
        <strain evidence="15">FDAARGOS_387</strain>
    </source>
</reference>
<feature type="binding site" description="axial binding residue" evidence="10">
    <location>
        <position position="344"/>
    </location>
    <ligand>
        <name>heme c</name>
        <dbReference type="ChEBI" id="CHEBI:61717"/>
        <label>3</label>
    </ligand>
    <ligandPart>
        <name>Fe</name>
        <dbReference type="ChEBI" id="CHEBI:18248"/>
    </ligandPart>
</feature>
<keyword evidence="3 9" id="KW-0349">Heme</keyword>
<dbReference type="InterPro" id="IPR051459">
    <property type="entry name" value="Cytochrome_c-type_DH"/>
</dbReference>
<evidence type="ECO:0000256" key="9">
    <source>
        <dbReference type="PIRSR" id="PIRSR000018-50"/>
    </source>
</evidence>
<dbReference type="GO" id="GO:0033717">
    <property type="term" value="F:gluconate 2-dehydrogenase (acceptor) activity"/>
    <property type="evidence" value="ECO:0007669"/>
    <property type="project" value="UniProtKB-EC"/>
</dbReference>
<dbReference type="PROSITE" id="PS51007">
    <property type="entry name" value="CYTC"/>
    <property type="match status" value="3"/>
</dbReference>
<feature type="domain" description="Cytochrome c" evidence="12">
    <location>
        <begin position="45"/>
        <end position="148"/>
    </location>
</feature>
<accession>A0A2C6DHR3</accession>
<feature type="binding site" description="covalent" evidence="9">
    <location>
        <position position="59"/>
    </location>
    <ligand>
        <name>heme c</name>
        <dbReference type="ChEBI" id="CHEBI:61717"/>
        <label>1</label>
    </ligand>
</feature>
<dbReference type="Pfam" id="PF13442">
    <property type="entry name" value="Cytochrome_CBB3"/>
    <property type="match status" value="1"/>
</dbReference>
<feature type="domain" description="Cytochrome c" evidence="12">
    <location>
        <begin position="327"/>
        <end position="415"/>
    </location>
</feature>
<evidence type="ECO:0000256" key="11">
    <source>
        <dbReference type="SAM" id="Phobius"/>
    </source>
</evidence>
<dbReference type="Proteomes" id="UP000224974">
    <property type="component" value="Unassembled WGS sequence"/>
</dbReference>
<feature type="binding site" description="axial binding residue" evidence="10">
    <location>
        <position position="63"/>
    </location>
    <ligand>
        <name>heme c</name>
        <dbReference type="ChEBI" id="CHEBI:61717"/>
        <label>1</label>
    </ligand>
    <ligandPart>
        <name>Fe</name>
        <dbReference type="ChEBI" id="CHEBI:18248"/>
    </ligandPart>
</feature>
<keyword evidence="7 10" id="KW-0408">Iron</keyword>
<feature type="binding site" description="axial binding residue" evidence="10">
    <location>
        <position position="209"/>
    </location>
    <ligand>
        <name>heme c</name>
        <dbReference type="ChEBI" id="CHEBI:61717"/>
        <label>2</label>
    </ligand>
    <ligandPart>
        <name>Fe</name>
        <dbReference type="ChEBI" id="CHEBI:18248"/>
    </ligandPart>
</feature>
<keyword evidence="5" id="KW-0732">Signal</keyword>
<evidence type="ECO:0000256" key="3">
    <source>
        <dbReference type="ARBA" id="ARBA00022617"/>
    </source>
</evidence>
<feature type="domain" description="Cytochrome c" evidence="12">
    <location>
        <begin position="190"/>
        <end position="299"/>
    </location>
</feature>
<dbReference type="GO" id="GO:0005506">
    <property type="term" value="F:iron ion binding"/>
    <property type="evidence" value="ECO:0007669"/>
    <property type="project" value="InterPro"/>
</dbReference>
<evidence type="ECO:0000256" key="4">
    <source>
        <dbReference type="ARBA" id="ARBA00022723"/>
    </source>
</evidence>
<comment type="cofactor">
    <cofactor evidence="9">
        <name>heme c</name>
        <dbReference type="ChEBI" id="CHEBI:61717"/>
    </cofactor>
    <text evidence="9">Binds 3 heme c groups covalently per subunit.</text>
</comment>
<dbReference type="Pfam" id="PF00034">
    <property type="entry name" value="Cytochrom_C"/>
    <property type="match status" value="1"/>
</dbReference>